<accession>E7QP53</accession>
<sequence length="121" mass="13553">MYNPVLFHAYRGLLELGIESEAILDRPTALKAASNTGTRYAVQSERYSHYHPFVLEESQTLGIGIYDDRKVAVAAYNEAGSGKHIAMIVSSNKRLVKWGTNLYESYRADACPATEVDLNRR</sequence>
<evidence type="ECO:0000313" key="2">
    <source>
        <dbReference type="EMBL" id="EFW93969.1"/>
    </source>
</evidence>
<protein>
    <recommendedName>
        <fullName evidence="1">Methanogenesis regulatory protein FilR1 middle domain-containing protein</fullName>
    </recommendedName>
</protein>
<reference evidence="2 3" key="1">
    <citation type="journal article" date="2014" name="ISME J.">
        <title>Trehalose/2-sulfotrehalose biosynthesis and glycine-betaine uptake are widely spread mechanisms for osmoadaptation in the Halobacteriales.</title>
        <authorList>
            <person name="Youssef N.H."/>
            <person name="Savage-Ashlock K.N."/>
            <person name="McCully A.L."/>
            <person name="Luedtke B."/>
            <person name="Shaw E.I."/>
            <person name="Hoff W.D."/>
            <person name="Elshahed M.S."/>
        </authorList>
    </citation>
    <scope>NUCLEOTIDE SEQUENCE [LARGE SCALE GENOMIC DNA]</scope>
    <source>
        <strain evidence="2 3">DX253</strain>
    </source>
</reference>
<dbReference type="eggNOG" id="arCOG02808">
    <property type="taxonomic scope" value="Archaea"/>
</dbReference>
<gene>
    <name evidence="2" type="ORF">ZOD2009_02460</name>
</gene>
<proteinExistence type="predicted"/>
<dbReference type="InterPro" id="IPR013561">
    <property type="entry name" value="FilR1_middle_dom"/>
</dbReference>
<evidence type="ECO:0000313" key="3">
    <source>
        <dbReference type="Proteomes" id="UP000003751"/>
    </source>
</evidence>
<comment type="caution">
    <text evidence="2">The sequence shown here is derived from an EMBL/GenBank/DDBJ whole genome shotgun (WGS) entry which is preliminary data.</text>
</comment>
<name>E7QP53_HALPU</name>
<dbReference type="Proteomes" id="UP000003751">
    <property type="component" value="Unassembled WGS sequence"/>
</dbReference>
<evidence type="ECO:0000259" key="1">
    <source>
        <dbReference type="Pfam" id="PF08350"/>
    </source>
</evidence>
<dbReference type="EMBL" id="AEMG01000002">
    <property type="protein sequence ID" value="EFW93969.1"/>
    <property type="molecule type" value="Genomic_DNA"/>
</dbReference>
<organism evidence="2 3">
    <name type="scientific">Haladaptatus paucihalophilus DX253</name>
    <dbReference type="NCBI Taxonomy" id="797209"/>
    <lineage>
        <taxon>Archaea</taxon>
        <taxon>Methanobacteriati</taxon>
        <taxon>Methanobacteriota</taxon>
        <taxon>Stenosarchaea group</taxon>
        <taxon>Halobacteria</taxon>
        <taxon>Halobacteriales</taxon>
        <taxon>Haladaptataceae</taxon>
        <taxon>Haladaptatus</taxon>
    </lineage>
</organism>
<feature type="domain" description="Methanogenesis regulatory protein FilR1 middle" evidence="1">
    <location>
        <begin position="2"/>
        <end position="109"/>
    </location>
</feature>
<dbReference type="Pfam" id="PF08350">
    <property type="entry name" value="FilR1_middle"/>
    <property type="match status" value="1"/>
</dbReference>
<dbReference type="AlphaFoldDB" id="E7QP53"/>